<keyword evidence="3" id="KW-1185">Reference proteome</keyword>
<feature type="compositionally biased region" description="Basic residues" evidence="1">
    <location>
        <begin position="121"/>
        <end position="135"/>
    </location>
</feature>
<gene>
    <name evidence="2" type="ORF">CLV97_10646</name>
</gene>
<dbReference type="AlphaFoldDB" id="A0A2T0LGX3"/>
<feature type="region of interest" description="Disordered" evidence="1">
    <location>
        <begin position="59"/>
        <end position="86"/>
    </location>
</feature>
<evidence type="ECO:0000313" key="2">
    <source>
        <dbReference type="EMBL" id="PRX41436.1"/>
    </source>
</evidence>
<evidence type="ECO:0000313" key="3">
    <source>
        <dbReference type="Proteomes" id="UP000237797"/>
    </source>
</evidence>
<dbReference type="OrthoDB" id="4570726at2"/>
<dbReference type="PIRSF" id="PIRSF021328">
    <property type="entry name" value="UCP021328"/>
    <property type="match status" value="1"/>
</dbReference>
<dbReference type="EMBL" id="PVNE01000006">
    <property type="protein sequence ID" value="PRX41436.1"/>
    <property type="molecule type" value="Genomic_DNA"/>
</dbReference>
<feature type="compositionally biased region" description="Basic residues" evidence="1">
    <location>
        <begin position="63"/>
        <end position="74"/>
    </location>
</feature>
<organism evidence="2 3">
    <name type="scientific">Planifilum fimeticola</name>
    <dbReference type="NCBI Taxonomy" id="201975"/>
    <lineage>
        <taxon>Bacteria</taxon>
        <taxon>Bacillati</taxon>
        <taxon>Bacillota</taxon>
        <taxon>Bacilli</taxon>
        <taxon>Bacillales</taxon>
        <taxon>Thermoactinomycetaceae</taxon>
        <taxon>Planifilum</taxon>
    </lineage>
</organism>
<feature type="region of interest" description="Disordered" evidence="1">
    <location>
        <begin position="98"/>
        <end position="135"/>
    </location>
</feature>
<evidence type="ECO:0008006" key="4">
    <source>
        <dbReference type="Google" id="ProtNLM"/>
    </source>
</evidence>
<dbReference type="RefSeq" id="WP_106344500.1">
    <property type="nucleotide sequence ID" value="NZ_PVNE01000006.1"/>
</dbReference>
<protein>
    <recommendedName>
        <fullName evidence="4">DUF2992 family protein</fullName>
    </recommendedName>
</protein>
<reference evidence="2 3" key="1">
    <citation type="submission" date="2018-03" db="EMBL/GenBank/DDBJ databases">
        <title>Genomic Encyclopedia of Archaeal and Bacterial Type Strains, Phase II (KMG-II): from individual species to whole genera.</title>
        <authorList>
            <person name="Goeker M."/>
        </authorList>
    </citation>
    <scope>NUCLEOTIDE SEQUENCE [LARGE SCALE GENOMIC DNA]</scope>
    <source>
        <strain evidence="2 3">DSM 44946</strain>
    </source>
</reference>
<dbReference type="InterPro" id="IPR016787">
    <property type="entry name" value="UCP021328"/>
</dbReference>
<proteinExistence type="predicted"/>
<dbReference type="Pfam" id="PF11208">
    <property type="entry name" value="DUF2992"/>
    <property type="match status" value="1"/>
</dbReference>
<accession>A0A2T0LGX3</accession>
<feature type="compositionally biased region" description="Basic and acidic residues" evidence="1">
    <location>
        <begin position="111"/>
        <end position="120"/>
    </location>
</feature>
<sequence>MKLTVFFNGQFWVGVIEQWDGDRLKAAQYVFGREPKDNEVLLFVQRNMLRLIAESREHVSARRREKKVNPKRLARQAAKEMKQKGVSTYAQMAIKHEYERRKQERRKSAKARKEALAAKRRELKVKKRKEKHRGR</sequence>
<dbReference type="Proteomes" id="UP000237797">
    <property type="component" value="Unassembled WGS sequence"/>
</dbReference>
<comment type="caution">
    <text evidence="2">The sequence shown here is derived from an EMBL/GenBank/DDBJ whole genome shotgun (WGS) entry which is preliminary data.</text>
</comment>
<evidence type="ECO:0000256" key="1">
    <source>
        <dbReference type="SAM" id="MobiDB-lite"/>
    </source>
</evidence>
<name>A0A2T0LGX3_9BACL</name>